<evidence type="ECO:0000256" key="4">
    <source>
        <dbReference type="ARBA" id="ARBA00023089"/>
    </source>
</evidence>
<feature type="coiled-coil region" evidence="6">
    <location>
        <begin position="37"/>
        <end position="71"/>
    </location>
</feature>
<evidence type="ECO:0000256" key="5">
    <source>
        <dbReference type="RuleBase" id="RU364012"/>
    </source>
</evidence>
<keyword evidence="4 5" id="KW-0287">Flowering</keyword>
<name>A0A2P5DL39_PARAD</name>
<organism evidence="7 8">
    <name type="scientific">Parasponia andersonii</name>
    <name type="common">Sponia andersonii</name>
    <dbReference type="NCBI Taxonomy" id="3476"/>
    <lineage>
        <taxon>Eukaryota</taxon>
        <taxon>Viridiplantae</taxon>
        <taxon>Streptophyta</taxon>
        <taxon>Embryophyta</taxon>
        <taxon>Tracheophyta</taxon>
        <taxon>Spermatophyta</taxon>
        <taxon>Magnoliopsida</taxon>
        <taxon>eudicotyledons</taxon>
        <taxon>Gunneridae</taxon>
        <taxon>Pentapetalae</taxon>
        <taxon>rosids</taxon>
        <taxon>fabids</taxon>
        <taxon>Rosales</taxon>
        <taxon>Cannabaceae</taxon>
        <taxon>Parasponia</taxon>
    </lineage>
</organism>
<dbReference type="PANTHER" id="PTHR31791:SF33">
    <property type="entry name" value="FRIGIDA-LIKE PROTEIN"/>
    <property type="match status" value="1"/>
</dbReference>
<keyword evidence="2 5" id="KW-0217">Developmental protein</keyword>
<dbReference type="InterPro" id="IPR012474">
    <property type="entry name" value="Frigida"/>
</dbReference>
<dbReference type="AlphaFoldDB" id="A0A2P5DL39"/>
<evidence type="ECO:0000313" key="8">
    <source>
        <dbReference type="Proteomes" id="UP000237105"/>
    </source>
</evidence>
<accession>A0A2P5DL39</accession>
<evidence type="ECO:0000313" key="7">
    <source>
        <dbReference type="EMBL" id="PON73978.1"/>
    </source>
</evidence>
<proteinExistence type="inferred from homology"/>
<dbReference type="Pfam" id="PF07899">
    <property type="entry name" value="Frigida"/>
    <property type="match status" value="3"/>
</dbReference>
<dbReference type="GO" id="GO:0009908">
    <property type="term" value="P:flower development"/>
    <property type="evidence" value="ECO:0007669"/>
    <property type="project" value="UniProtKB-KW"/>
</dbReference>
<dbReference type="EMBL" id="JXTB01000031">
    <property type="protein sequence ID" value="PON73978.1"/>
    <property type="molecule type" value="Genomic_DNA"/>
</dbReference>
<sequence>MSLQKQLSEGRKLVASMEQSLCKTQLVSLQNSIETRFKELEMKETHINNRLKELESKENEMGLVLKGLERREREIELKEKRFGGVAEFDCSLRSIMETMDGQRLLSFLNEYAVEQEKLHNGIYNALIMSEDPARLVLDAVTEFYLEGWEWGLSDSVRKRSCVILLEQLTRLGPNIEPAVKAEAAGLAHEWRTRISLEDEQKGVLEVLGFLLLLGAYGLVDEFDFLEMFSVFESIGQQPKQAGESQTAVDLADEYPGSTVIDSGVSQSPKEDLELDNRIALPLISSSDTLKYFCVGMDGRSLRLFLYEHAEEHDSLCNEVHNALIHAPDPAKLVLDAIPCFLHSRPEFEKGLSLYKIRKSCILLLEQLMTISPQISPSLRQEASKMADDWEANLGKKFQLPIIVYGFLLFLAAYGFTSKYEADELLRLFGIATQYKPSPSLCQVLGLADKVEVIVQTLIKKTMLLKAIENMYAYQVVDKFQPVRVLKDYLGYSRKRIYKKGKKLCPQQNHGIDKEITALRTVIKYIAKYKLESEYPPEDLEKQIVKLEKQKGFINGTAQTVKQKASGEASTSVDSQIKIEPSLKEDLLLDNQMTSLSTSPWPHLEAFCVSNDGQGLGFLSYEHMGEHDSMSSSSGSPWPELKFFCVNMEGMNLRSFLYDHIEEHGSMCSEVCDALQYASDPAKLVLDTIPGFFRSKSGFDKSLSMNKVRKCCILLLEQLIIISPEISPYVKVDALKMANEWRANLGQKYQNPITVCGFLLFVAAYGLPSNYEADELLGLLAIANQYKVSPALCQILGLADVVEVLIKSLVQKNLMLEAIEHIYAFEVVDKFRRAVRLLKGYLTYSKKMIYKKGTKPLSVQAIDREIAAIRNVIQCIAKYKLQSGYPPKDLEKQIVELENQKLGL</sequence>
<dbReference type="PANTHER" id="PTHR31791">
    <property type="entry name" value="FRIGIDA-LIKE PROTEIN 3-RELATED"/>
    <property type="match status" value="1"/>
</dbReference>
<keyword evidence="8" id="KW-1185">Reference proteome</keyword>
<comment type="similarity">
    <text evidence="1 5">Belongs to the Frigida family.</text>
</comment>
<dbReference type="GO" id="GO:0030154">
    <property type="term" value="P:cell differentiation"/>
    <property type="evidence" value="ECO:0007669"/>
    <property type="project" value="UniProtKB-KW"/>
</dbReference>
<evidence type="ECO:0000256" key="1">
    <source>
        <dbReference type="ARBA" id="ARBA00008956"/>
    </source>
</evidence>
<dbReference type="STRING" id="3476.A0A2P5DL39"/>
<comment type="caution">
    <text evidence="7">The sequence shown here is derived from an EMBL/GenBank/DDBJ whole genome shotgun (WGS) entry which is preliminary data.</text>
</comment>
<gene>
    <name evidence="7" type="ORF">PanWU01x14_055280</name>
</gene>
<evidence type="ECO:0000256" key="2">
    <source>
        <dbReference type="ARBA" id="ARBA00022473"/>
    </source>
</evidence>
<evidence type="ECO:0000256" key="6">
    <source>
        <dbReference type="SAM" id="Coils"/>
    </source>
</evidence>
<evidence type="ECO:0000256" key="3">
    <source>
        <dbReference type="ARBA" id="ARBA00022782"/>
    </source>
</evidence>
<dbReference type="OrthoDB" id="1166041at2759"/>
<keyword evidence="3 5" id="KW-0221">Differentiation</keyword>
<reference evidence="8" key="1">
    <citation type="submission" date="2016-06" db="EMBL/GenBank/DDBJ databases">
        <title>Parallel loss of symbiosis genes in relatives of nitrogen-fixing non-legume Parasponia.</title>
        <authorList>
            <person name="Van Velzen R."/>
            <person name="Holmer R."/>
            <person name="Bu F."/>
            <person name="Rutten L."/>
            <person name="Van Zeijl A."/>
            <person name="Liu W."/>
            <person name="Santuari L."/>
            <person name="Cao Q."/>
            <person name="Sharma T."/>
            <person name="Shen D."/>
            <person name="Roswanjaya Y."/>
            <person name="Wardhani T."/>
            <person name="Kalhor M.S."/>
            <person name="Jansen J."/>
            <person name="Van den Hoogen J."/>
            <person name="Gungor B."/>
            <person name="Hartog M."/>
            <person name="Hontelez J."/>
            <person name="Verver J."/>
            <person name="Yang W.-C."/>
            <person name="Schijlen E."/>
            <person name="Repin R."/>
            <person name="Schilthuizen M."/>
            <person name="Schranz E."/>
            <person name="Heidstra R."/>
            <person name="Miyata K."/>
            <person name="Fedorova E."/>
            <person name="Kohlen W."/>
            <person name="Bisseling T."/>
            <person name="Smit S."/>
            <person name="Geurts R."/>
        </authorList>
    </citation>
    <scope>NUCLEOTIDE SEQUENCE [LARGE SCALE GENOMIC DNA]</scope>
    <source>
        <strain evidence="8">cv. WU1-14</strain>
    </source>
</reference>
<dbReference type="Proteomes" id="UP000237105">
    <property type="component" value="Unassembled WGS sequence"/>
</dbReference>
<protein>
    <recommendedName>
        <fullName evidence="5">FRIGIDA-like protein</fullName>
    </recommendedName>
</protein>
<keyword evidence="6" id="KW-0175">Coiled coil</keyword>